<proteinExistence type="predicted"/>
<organism evidence="2 3">
    <name type="scientific">Paenirhodobacter populi</name>
    <dbReference type="NCBI Taxonomy" id="2306993"/>
    <lineage>
        <taxon>Bacteria</taxon>
        <taxon>Pseudomonadati</taxon>
        <taxon>Pseudomonadota</taxon>
        <taxon>Alphaproteobacteria</taxon>
        <taxon>Rhodobacterales</taxon>
        <taxon>Rhodobacter group</taxon>
        <taxon>Paenirhodobacter</taxon>
    </lineage>
</organism>
<comment type="caution">
    <text evidence="2">The sequence shown here is derived from an EMBL/GenBank/DDBJ whole genome shotgun (WGS) entry which is preliminary data.</text>
</comment>
<dbReference type="RefSeq" id="WP_128208402.1">
    <property type="nucleotide sequence ID" value="NZ_JBHRSO010000055.1"/>
</dbReference>
<dbReference type="Pfam" id="PF06527">
    <property type="entry name" value="TniQ"/>
    <property type="match status" value="1"/>
</dbReference>
<name>A0A443JN13_9RHOB</name>
<reference evidence="2 3" key="2">
    <citation type="submission" date="2019-01" db="EMBL/GenBank/DDBJ databases">
        <authorList>
            <person name="Li Y."/>
        </authorList>
    </citation>
    <scope>NUCLEOTIDE SEQUENCE [LARGE SCALE GENOMIC DNA]</scope>
    <source>
        <strain evidence="2 3">SK2B-1</strain>
    </source>
</reference>
<accession>A0A443JN13</accession>
<gene>
    <name evidence="2" type="ORF">D2T30_07690</name>
</gene>
<dbReference type="Proteomes" id="UP000284476">
    <property type="component" value="Unassembled WGS sequence"/>
</dbReference>
<evidence type="ECO:0000313" key="3">
    <source>
        <dbReference type="Proteomes" id="UP000284476"/>
    </source>
</evidence>
<dbReference type="InterPro" id="IPR009492">
    <property type="entry name" value="TniQ"/>
</dbReference>
<protein>
    <recommendedName>
        <fullName evidence="1">TniQ domain-containing protein</fullName>
    </recommendedName>
</protein>
<reference evidence="2 3" key="1">
    <citation type="submission" date="2019-01" db="EMBL/GenBank/DDBJ databases">
        <title>Sinorhodobacter populi sp. nov. isolated from the symptomatic bark tissue of Populus euramericana canker.</title>
        <authorList>
            <person name="Xu G."/>
        </authorList>
    </citation>
    <scope>NUCLEOTIDE SEQUENCE [LARGE SCALE GENOMIC DNA]</scope>
    <source>
        <strain evidence="2 3">SK2B-1</strain>
    </source>
</reference>
<evidence type="ECO:0000259" key="1">
    <source>
        <dbReference type="Pfam" id="PF06527"/>
    </source>
</evidence>
<evidence type="ECO:0000313" key="2">
    <source>
        <dbReference type="EMBL" id="RWR21891.1"/>
    </source>
</evidence>
<dbReference type="EMBL" id="SAUZ01000007">
    <property type="protein sequence ID" value="RWR21891.1"/>
    <property type="molecule type" value="Genomic_DNA"/>
</dbReference>
<sequence length="647" mass="71819">MTVKVLTWPREAAGGFVAPSRRSFPIPVLAGHGETAASLLGRAARANGYDRLQDACADQQILFRELANGREDEVRSVARLTAADPERLLFNTPCLTEPGWFVLGRERIKFSVFQRIGGQICPVCLLEDRAVDGDAGLFQRGIWQVGSIRSCHRHRVVLERNRLGCTTREAHDIIPHLRAWRPSPPTSIPKNAQMLEAHLLDRIAKGRCEDWADRFEFHVVALFCEALGTLMQFGSNARAHALSAQNLIEAGAAGFQVFRDGPARITSCLKELQARAGADQADYGKLYTPLLACLRERRKDEAFDELRRLVREFILNNFHVPDGTSVLGEVSHTSRVVTIGIAAKESDVPISLLNRQLSLVGAIQGKTSSNTISDRATLIPRGIMDTAVAEVRKFTSFAVTRSTIGADRYTMERLCADRVINPHFLIDDEGMPVFHEDEIVRFVRRLQAATDCCITPNSDHVPLPEAAARCHCTIAALLTRALSGEFRLTSPIDAPFRLPDFYVNLVAIHLRLSEFPAEFMTAASAAKLMGVKPGTIHALAKGGFLPGVMVDFRLANRAVRLFRHADIEVFANEYIVLRALSGTRRANFEETQRYIVAHGIAPLPLAGDSRKIFRRTDIERIAYFPGGERLARLLLVDEARLHSLFPN</sequence>
<feature type="domain" description="TniQ" evidence="1">
    <location>
        <begin position="31"/>
        <end position="158"/>
    </location>
</feature>
<dbReference type="AlphaFoldDB" id="A0A443JN13"/>